<evidence type="ECO:0000256" key="1">
    <source>
        <dbReference type="ARBA" id="ARBA00006594"/>
    </source>
</evidence>
<dbReference type="SUPFAM" id="SSF110849">
    <property type="entry name" value="ParB/Sulfiredoxin"/>
    <property type="match status" value="1"/>
</dbReference>
<dbReference type="Gene3D" id="3.40.50.150">
    <property type="entry name" value="Vaccinia Virus protein VP39"/>
    <property type="match status" value="1"/>
</dbReference>
<evidence type="ECO:0000313" key="9">
    <source>
        <dbReference type="Proteomes" id="UP001386437"/>
    </source>
</evidence>
<dbReference type="Gene3D" id="3.90.1530.10">
    <property type="entry name" value="Conserved hypothetical protein from pyrococcus furiosus pfu- 392566-001, ParB domain"/>
    <property type="match status" value="1"/>
</dbReference>
<sequence>MHASESIVMREVAALIPYARNSRTHDDAQVAQIAASIREFGFTNPVLIDGDGGIIAGHGRVMAARKLAMEVVPCIVLDYLTETQRKAYVIADNKLALNSGWDDALLKLELEELTDAGFDITLTGFSLEEFDEMDVEIEEVEGNTDPDDIPEPPTDPVTKLGDVWLLGKHRLMCGDSTSIDAVGELMAGSLAGVLFTDPPYGYRYVSNHQKKHEMLMNDDVLLDFMPAAYSAMKDDAAAFICGSHQTIHQWRAKVDEHFAYKNLIVWKKNNWSMGDLTGAFAGQHELIIFAHKGRVELRGGRARDVWEFDRDPPEHHPTQKPVELVEFAIGSVSDKGETVLDLFGGSGSTLIACEKTGRMARLMELDPKYCDVIVKRWQEFTGKQATLESDGRAFDEVSAGSTQP</sequence>
<dbReference type="InterPro" id="IPR036086">
    <property type="entry name" value="ParB/Sulfiredoxin_sf"/>
</dbReference>
<dbReference type="EMBL" id="JACFYJ010000019">
    <property type="protein sequence ID" value="MEI5998245.1"/>
    <property type="molecule type" value="Genomic_DNA"/>
</dbReference>
<dbReference type="InterPro" id="IPR003115">
    <property type="entry name" value="ParB_N"/>
</dbReference>
<proteinExistence type="inferred from homology"/>
<evidence type="ECO:0000256" key="2">
    <source>
        <dbReference type="ARBA" id="ARBA00011900"/>
    </source>
</evidence>
<comment type="caution">
    <text evidence="8">The sequence shown here is derived from an EMBL/GenBank/DDBJ whole genome shotgun (WGS) entry which is preliminary data.</text>
</comment>
<accession>A0ABU8IRR8</accession>
<dbReference type="PANTHER" id="PTHR33375">
    <property type="entry name" value="CHROMOSOME-PARTITIONING PROTEIN PARB-RELATED"/>
    <property type="match status" value="1"/>
</dbReference>
<dbReference type="InterPro" id="IPR002941">
    <property type="entry name" value="DNA_methylase_N4/N6"/>
</dbReference>
<comment type="catalytic activity">
    <reaction evidence="6">
        <text>a 2'-deoxyadenosine in DNA + S-adenosyl-L-methionine = an N(6)-methyl-2'-deoxyadenosine in DNA + S-adenosyl-L-homocysteine + H(+)</text>
        <dbReference type="Rhea" id="RHEA:15197"/>
        <dbReference type="Rhea" id="RHEA-COMP:12418"/>
        <dbReference type="Rhea" id="RHEA-COMP:12419"/>
        <dbReference type="ChEBI" id="CHEBI:15378"/>
        <dbReference type="ChEBI" id="CHEBI:57856"/>
        <dbReference type="ChEBI" id="CHEBI:59789"/>
        <dbReference type="ChEBI" id="CHEBI:90615"/>
        <dbReference type="ChEBI" id="CHEBI:90616"/>
        <dbReference type="EC" id="2.1.1.72"/>
    </reaction>
</comment>
<evidence type="ECO:0000313" key="8">
    <source>
        <dbReference type="EMBL" id="MEI5998245.1"/>
    </source>
</evidence>
<comment type="similarity">
    <text evidence="1">Belongs to the N(4)/N(6)-methyltransferase family.</text>
</comment>
<dbReference type="InterPro" id="IPR015840">
    <property type="entry name" value="DNA_MeTrfase_ParB"/>
</dbReference>
<reference evidence="8 9" key="1">
    <citation type="journal article" date="2022" name="Arch. Microbiol.">
        <title>Paraburkholderia bengalensis sp. nov. isolated from roots of Oryza sativa, IR64.</title>
        <authorList>
            <person name="Nag P."/>
            <person name="Mondal N."/>
            <person name="Sarkar J."/>
            <person name="Das S."/>
        </authorList>
    </citation>
    <scope>NUCLEOTIDE SEQUENCE [LARGE SCALE GENOMIC DNA]</scope>
    <source>
        <strain evidence="8 9">IR64_4_BI</strain>
    </source>
</reference>
<dbReference type="PANTHER" id="PTHR33375:SF1">
    <property type="entry name" value="CHROMOSOME-PARTITIONING PROTEIN PARB-RELATED"/>
    <property type="match status" value="1"/>
</dbReference>
<keyword evidence="3" id="KW-0489">Methyltransferase</keyword>
<keyword evidence="5" id="KW-0949">S-adenosyl-L-methionine</keyword>
<dbReference type="SMART" id="SM00470">
    <property type="entry name" value="ParB"/>
    <property type="match status" value="1"/>
</dbReference>
<dbReference type="InterPro" id="IPR050336">
    <property type="entry name" value="Chromosome_partition/occlusion"/>
</dbReference>
<evidence type="ECO:0000259" key="7">
    <source>
        <dbReference type="SMART" id="SM00470"/>
    </source>
</evidence>
<dbReference type="EC" id="2.1.1.72" evidence="2"/>
<organism evidence="8 9">
    <name type="scientific">Paraburkholderia bengalensis</name>
    <dbReference type="NCBI Taxonomy" id="2747562"/>
    <lineage>
        <taxon>Bacteria</taxon>
        <taxon>Pseudomonadati</taxon>
        <taxon>Pseudomonadota</taxon>
        <taxon>Betaproteobacteria</taxon>
        <taxon>Burkholderiales</taxon>
        <taxon>Burkholderiaceae</taxon>
        <taxon>Paraburkholderia</taxon>
    </lineage>
</organism>
<keyword evidence="9" id="KW-1185">Reference proteome</keyword>
<dbReference type="PRINTS" id="PR00506">
    <property type="entry name" value="D21N6MTFRASE"/>
</dbReference>
<evidence type="ECO:0000256" key="3">
    <source>
        <dbReference type="ARBA" id="ARBA00022603"/>
    </source>
</evidence>
<name>A0ABU8IRR8_9BURK</name>
<dbReference type="InterPro" id="IPR002295">
    <property type="entry name" value="N4/N6-MTase_EcoPI_Mod-like"/>
</dbReference>
<evidence type="ECO:0000256" key="4">
    <source>
        <dbReference type="ARBA" id="ARBA00022679"/>
    </source>
</evidence>
<dbReference type="Proteomes" id="UP001386437">
    <property type="component" value="Unassembled WGS sequence"/>
</dbReference>
<dbReference type="Pfam" id="PF01555">
    <property type="entry name" value="N6_N4_Mtase"/>
    <property type="match status" value="1"/>
</dbReference>
<dbReference type="CDD" id="cd16403">
    <property type="entry name" value="ParB_N_like_MT"/>
    <property type="match status" value="1"/>
</dbReference>
<feature type="domain" description="ParB-like N-terminal" evidence="7">
    <location>
        <begin position="8"/>
        <end position="93"/>
    </location>
</feature>
<dbReference type="RefSeq" id="WP_336598426.1">
    <property type="nucleotide sequence ID" value="NZ_JACFYJ010000019.1"/>
</dbReference>
<protein>
    <recommendedName>
        <fullName evidence="2">site-specific DNA-methyltransferase (adenine-specific)</fullName>
        <ecNumber evidence="2">2.1.1.72</ecNumber>
    </recommendedName>
</protein>
<dbReference type="Pfam" id="PF02195">
    <property type="entry name" value="ParB_N"/>
    <property type="match status" value="1"/>
</dbReference>
<keyword evidence="4" id="KW-0808">Transferase</keyword>
<dbReference type="PIRSF" id="PIRSF036758">
    <property type="entry name" value="Aden_M_ParB"/>
    <property type="match status" value="1"/>
</dbReference>
<dbReference type="SUPFAM" id="SSF53335">
    <property type="entry name" value="S-adenosyl-L-methionine-dependent methyltransferases"/>
    <property type="match status" value="1"/>
</dbReference>
<evidence type="ECO:0000256" key="5">
    <source>
        <dbReference type="ARBA" id="ARBA00022691"/>
    </source>
</evidence>
<evidence type="ECO:0000256" key="6">
    <source>
        <dbReference type="ARBA" id="ARBA00047942"/>
    </source>
</evidence>
<dbReference type="InterPro" id="IPR029063">
    <property type="entry name" value="SAM-dependent_MTases_sf"/>
</dbReference>
<gene>
    <name evidence="8" type="ORF">H3V53_13835</name>
</gene>